<dbReference type="EMBL" id="PEYO01000006">
    <property type="protein sequence ID" value="PIU03775.1"/>
    <property type="molecule type" value="Genomic_DNA"/>
</dbReference>
<evidence type="ECO:0000313" key="3">
    <source>
        <dbReference type="Proteomes" id="UP000228996"/>
    </source>
</evidence>
<proteinExistence type="predicted"/>
<accession>A0A2M6XDM7</accession>
<feature type="region of interest" description="Disordered" evidence="1">
    <location>
        <begin position="122"/>
        <end position="142"/>
    </location>
</feature>
<dbReference type="AlphaFoldDB" id="A0A2M6XDM7"/>
<protein>
    <submittedName>
        <fullName evidence="2">Uncharacterized protein</fullName>
    </submittedName>
</protein>
<gene>
    <name evidence="2" type="ORF">COT44_01310</name>
</gene>
<comment type="caution">
    <text evidence="2">The sequence shown here is derived from an EMBL/GenBank/DDBJ whole genome shotgun (WGS) entry which is preliminary data.</text>
</comment>
<sequence>MASSDLALSSVYVNAGAQCFSNQLARQAIVNVSVQNRLAYSVSVVGVVEETGSSITFDSVGSGETWGFAIYTGVLVLNGGNVRFDISVAGQFSESVFASYPAIDCQPSTPTPTFTPISTVTSLPTRTPVRGTPTNTATPTTAPVCQFNEEPSVSSGQYTSIGQYRLSLLEPTMEDGIPNDGEWTAIFTFASLAPAPIIGEMGGWLFRCNADEVGSQCAFAEEDRWYNHQPPVWITKTVTILPGASSFRVNLTLPNNNSFVQLDWKTLTLLDTGQILPASHDWKVGVHVKKSPSPVGCRMP</sequence>
<evidence type="ECO:0000313" key="2">
    <source>
        <dbReference type="EMBL" id="PIU03775.1"/>
    </source>
</evidence>
<name>A0A2M6XDM7_9BACT</name>
<evidence type="ECO:0000256" key="1">
    <source>
        <dbReference type="SAM" id="MobiDB-lite"/>
    </source>
</evidence>
<organism evidence="2 3">
    <name type="scientific">Candidatus Shapirobacteria bacterium CG08_land_8_20_14_0_20_39_18</name>
    <dbReference type="NCBI Taxonomy" id="1974883"/>
    <lineage>
        <taxon>Bacteria</taxon>
        <taxon>Candidatus Shapironibacteriota</taxon>
    </lineage>
</organism>
<feature type="compositionally biased region" description="Low complexity" evidence="1">
    <location>
        <begin position="132"/>
        <end position="142"/>
    </location>
</feature>
<dbReference type="Proteomes" id="UP000228996">
    <property type="component" value="Unassembled WGS sequence"/>
</dbReference>
<reference evidence="3" key="1">
    <citation type="submission" date="2017-09" db="EMBL/GenBank/DDBJ databases">
        <title>Depth-based differentiation of microbial function through sediment-hosted aquifers and enrichment of novel symbionts in the deep terrestrial subsurface.</title>
        <authorList>
            <person name="Probst A.J."/>
            <person name="Ladd B."/>
            <person name="Jarett J.K."/>
            <person name="Geller-Mcgrath D.E."/>
            <person name="Sieber C.M.K."/>
            <person name="Emerson J.B."/>
            <person name="Anantharaman K."/>
            <person name="Thomas B.C."/>
            <person name="Malmstrom R."/>
            <person name="Stieglmeier M."/>
            <person name="Klingl A."/>
            <person name="Woyke T."/>
            <person name="Ryan C.M."/>
            <person name="Banfield J.F."/>
        </authorList>
    </citation>
    <scope>NUCLEOTIDE SEQUENCE [LARGE SCALE GENOMIC DNA]</scope>
</reference>